<evidence type="ECO:0000313" key="1">
    <source>
        <dbReference type="EMBL" id="GEP45867.1"/>
    </source>
</evidence>
<dbReference type="OrthoDB" id="9182769at2"/>
<comment type="caution">
    <text evidence="1">The sequence shown here is derived from an EMBL/GenBank/DDBJ whole genome shotgun (WGS) entry which is preliminary data.</text>
</comment>
<accession>A0A512MGJ2</accession>
<sequence length="188" mass="21427">MNKKHRAKPVIKAGDFDGNLRAFMAKYKAYPSLTRQLDHFVGPFNAEVINCIVLWKLSRFVDLPAPLLAELDGVRQLEVGQHAQAAELATDLQRVKGVQLAMASTFLRFANPEVFQIIDRHAYRAVYGTDLSKALKAHRTVGAKTQLYFTYLDALRQLCTEKHLPFRDADRILFEFDKQENPPLKETP</sequence>
<organism evidence="1 2">
    <name type="scientific">Brevifollis gellanilyticus</name>
    <dbReference type="NCBI Taxonomy" id="748831"/>
    <lineage>
        <taxon>Bacteria</taxon>
        <taxon>Pseudomonadati</taxon>
        <taxon>Verrucomicrobiota</taxon>
        <taxon>Verrucomicrobiia</taxon>
        <taxon>Verrucomicrobiales</taxon>
        <taxon>Verrucomicrobiaceae</taxon>
    </lineage>
</organism>
<dbReference type="EMBL" id="BKAG01000061">
    <property type="protein sequence ID" value="GEP45867.1"/>
    <property type="molecule type" value="Genomic_DNA"/>
</dbReference>
<dbReference type="AlphaFoldDB" id="A0A512MGJ2"/>
<dbReference type="RefSeq" id="WP_146855208.1">
    <property type="nucleotide sequence ID" value="NZ_BKAG01000061.1"/>
</dbReference>
<reference evidence="1 2" key="1">
    <citation type="submission" date="2019-07" db="EMBL/GenBank/DDBJ databases">
        <title>Whole genome shotgun sequence of Brevifollis gellanilyticus NBRC 108608.</title>
        <authorList>
            <person name="Hosoyama A."/>
            <person name="Uohara A."/>
            <person name="Ohji S."/>
            <person name="Ichikawa N."/>
        </authorList>
    </citation>
    <scope>NUCLEOTIDE SEQUENCE [LARGE SCALE GENOMIC DNA]</scope>
    <source>
        <strain evidence="1 2">NBRC 108608</strain>
    </source>
</reference>
<keyword evidence="2" id="KW-1185">Reference proteome</keyword>
<dbReference type="Proteomes" id="UP000321577">
    <property type="component" value="Unassembled WGS sequence"/>
</dbReference>
<gene>
    <name evidence="1" type="ORF">BGE01nite_51580</name>
</gene>
<protein>
    <submittedName>
        <fullName evidence="1">Uncharacterized protein</fullName>
    </submittedName>
</protein>
<evidence type="ECO:0000313" key="2">
    <source>
        <dbReference type="Proteomes" id="UP000321577"/>
    </source>
</evidence>
<name>A0A512MGJ2_9BACT</name>
<proteinExistence type="predicted"/>